<gene>
    <name evidence="2" type="ORF">BJ508DRAFT_333966</name>
</gene>
<protein>
    <submittedName>
        <fullName evidence="2">Uncharacterized protein</fullName>
    </submittedName>
</protein>
<dbReference type="EMBL" id="ML119816">
    <property type="protein sequence ID" value="RPA73580.1"/>
    <property type="molecule type" value="Genomic_DNA"/>
</dbReference>
<keyword evidence="1" id="KW-0175">Coiled coil</keyword>
<evidence type="ECO:0000256" key="1">
    <source>
        <dbReference type="SAM" id="Coils"/>
    </source>
</evidence>
<keyword evidence="3" id="KW-1185">Reference proteome</keyword>
<reference evidence="2 3" key="1">
    <citation type="journal article" date="2018" name="Nat. Ecol. Evol.">
        <title>Pezizomycetes genomes reveal the molecular basis of ectomycorrhizal truffle lifestyle.</title>
        <authorList>
            <person name="Murat C."/>
            <person name="Payen T."/>
            <person name="Noel B."/>
            <person name="Kuo A."/>
            <person name="Morin E."/>
            <person name="Chen J."/>
            <person name="Kohler A."/>
            <person name="Krizsan K."/>
            <person name="Balestrini R."/>
            <person name="Da Silva C."/>
            <person name="Montanini B."/>
            <person name="Hainaut M."/>
            <person name="Levati E."/>
            <person name="Barry K.W."/>
            <person name="Belfiori B."/>
            <person name="Cichocki N."/>
            <person name="Clum A."/>
            <person name="Dockter R.B."/>
            <person name="Fauchery L."/>
            <person name="Guy J."/>
            <person name="Iotti M."/>
            <person name="Le Tacon F."/>
            <person name="Lindquist E.A."/>
            <person name="Lipzen A."/>
            <person name="Malagnac F."/>
            <person name="Mello A."/>
            <person name="Molinier V."/>
            <person name="Miyauchi S."/>
            <person name="Poulain J."/>
            <person name="Riccioni C."/>
            <person name="Rubini A."/>
            <person name="Sitrit Y."/>
            <person name="Splivallo R."/>
            <person name="Traeger S."/>
            <person name="Wang M."/>
            <person name="Zifcakova L."/>
            <person name="Wipf D."/>
            <person name="Zambonelli A."/>
            <person name="Paolocci F."/>
            <person name="Nowrousian M."/>
            <person name="Ottonello S."/>
            <person name="Baldrian P."/>
            <person name="Spatafora J.W."/>
            <person name="Henrissat B."/>
            <person name="Nagy L.G."/>
            <person name="Aury J.M."/>
            <person name="Wincker P."/>
            <person name="Grigoriev I.V."/>
            <person name="Bonfante P."/>
            <person name="Martin F.M."/>
        </authorList>
    </citation>
    <scope>NUCLEOTIDE SEQUENCE [LARGE SCALE GENOMIC DNA]</scope>
    <source>
        <strain evidence="2 3">RN42</strain>
    </source>
</reference>
<evidence type="ECO:0000313" key="2">
    <source>
        <dbReference type="EMBL" id="RPA73580.1"/>
    </source>
</evidence>
<evidence type="ECO:0000313" key="3">
    <source>
        <dbReference type="Proteomes" id="UP000275078"/>
    </source>
</evidence>
<dbReference type="AlphaFoldDB" id="A0A3N4HP26"/>
<feature type="coiled-coil region" evidence="1">
    <location>
        <begin position="69"/>
        <end position="167"/>
    </location>
</feature>
<accession>A0A3N4HP26</accession>
<organism evidence="2 3">
    <name type="scientific">Ascobolus immersus RN42</name>
    <dbReference type="NCBI Taxonomy" id="1160509"/>
    <lineage>
        <taxon>Eukaryota</taxon>
        <taxon>Fungi</taxon>
        <taxon>Dikarya</taxon>
        <taxon>Ascomycota</taxon>
        <taxon>Pezizomycotina</taxon>
        <taxon>Pezizomycetes</taxon>
        <taxon>Pezizales</taxon>
        <taxon>Ascobolaceae</taxon>
        <taxon>Ascobolus</taxon>
    </lineage>
</organism>
<name>A0A3N4HP26_ASCIM</name>
<dbReference type="Proteomes" id="UP000275078">
    <property type="component" value="Unassembled WGS sequence"/>
</dbReference>
<proteinExistence type="predicted"/>
<sequence length="310" mass="35538">MTTPVSFAFNFLDGRKDELLANARLAEFDMTNLTMRTLRPNIETDLLTQILQRQGGHDADDLIGWNQDIREQRGNAQRAARARKEAKAAADLEERIEREVAAALKEQKQKHSRRRHRLVLKHQMEVKEQKRRADVAEASLLREKRRATELHRLLAQEKKKVKTLEKRLANRLRPGRWWGVLYLPLIENHAAAGQPQFYQKAYKRTSDTTAVHRVEGYANINTIARTGLGRRSLQSSLPTTIIFLPEFSPQQGPLGTASPSFVISVFHPFIHNPTAPPFRSAAGSTPQPFPSPHPHRERIFFLYCISFPIY</sequence>